<evidence type="ECO:0000256" key="1">
    <source>
        <dbReference type="ARBA" id="ARBA00022723"/>
    </source>
</evidence>
<evidence type="ECO:0000256" key="2">
    <source>
        <dbReference type="ARBA" id="ARBA00022801"/>
    </source>
</evidence>
<accession>A0A504JHZ1</accession>
<dbReference type="InterPro" id="IPR011330">
    <property type="entry name" value="Glyco_hydro/deAcase_b/a-brl"/>
</dbReference>
<protein>
    <submittedName>
        <fullName evidence="4">Polysaccharide deacetylase family protein</fullName>
    </submittedName>
</protein>
<dbReference type="SUPFAM" id="SSF88713">
    <property type="entry name" value="Glycoside hydrolase/deacetylase"/>
    <property type="match status" value="1"/>
</dbReference>
<organism evidence="4 5">
    <name type="scientific">Aquimarina algicola</name>
    <dbReference type="NCBI Taxonomy" id="2589995"/>
    <lineage>
        <taxon>Bacteria</taxon>
        <taxon>Pseudomonadati</taxon>
        <taxon>Bacteroidota</taxon>
        <taxon>Flavobacteriia</taxon>
        <taxon>Flavobacteriales</taxon>
        <taxon>Flavobacteriaceae</taxon>
        <taxon>Aquimarina</taxon>
    </lineage>
</organism>
<dbReference type="RefSeq" id="WP_140593378.1">
    <property type="nucleotide sequence ID" value="NZ_VFWZ01000003.1"/>
</dbReference>
<dbReference type="PANTHER" id="PTHR10587:SF133">
    <property type="entry name" value="CHITIN DEACETYLASE 1-RELATED"/>
    <property type="match status" value="1"/>
</dbReference>
<feature type="domain" description="NodB homology" evidence="3">
    <location>
        <begin position="29"/>
        <end position="212"/>
    </location>
</feature>
<dbReference type="GO" id="GO:0005975">
    <property type="term" value="P:carbohydrate metabolic process"/>
    <property type="evidence" value="ECO:0007669"/>
    <property type="project" value="InterPro"/>
</dbReference>
<dbReference type="GO" id="GO:0046872">
    <property type="term" value="F:metal ion binding"/>
    <property type="evidence" value="ECO:0007669"/>
    <property type="project" value="UniProtKB-KW"/>
</dbReference>
<dbReference type="CDD" id="cd10917">
    <property type="entry name" value="CE4_NodB_like_6s_7s"/>
    <property type="match status" value="1"/>
</dbReference>
<keyword evidence="2" id="KW-0378">Hydrolase</keyword>
<keyword evidence="5" id="KW-1185">Reference proteome</keyword>
<proteinExistence type="predicted"/>
<dbReference type="InterPro" id="IPR050248">
    <property type="entry name" value="Polysacc_deacetylase_ArnD"/>
</dbReference>
<evidence type="ECO:0000313" key="4">
    <source>
        <dbReference type="EMBL" id="TPN86090.1"/>
    </source>
</evidence>
<name>A0A504JHZ1_9FLAO</name>
<comment type="caution">
    <text evidence="4">The sequence shown here is derived from an EMBL/GenBank/DDBJ whole genome shotgun (WGS) entry which is preliminary data.</text>
</comment>
<dbReference type="Gene3D" id="3.20.20.370">
    <property type="entry name" value="Glycoside hydrolase/deacetylase"/>
    <property type="match status" value="1"/>
</dbReference>
<reference evidence="4 5" key="1">
    <citation type="submission" date="2019-06" db="EMBL/GenBank/DDBJ databases">
        <authorList>
            <person name="Meng X."/>
        </authorList>
    </citation>
    <scope>NUCLEOTIDE SEQUENCE [LARGE SCALE GENOMIC DNA]</scope>
    <source>
        <strain evidence="4 5">M625</strain>
    </source>
</reference>
<evidence type="ECO:0000313" key="5">
    <source>
        <dbReference type="Proteomes" id="UP000315540"/>
    </source>
</evidence>
<gene>
    <name evidence="4" type="ORF">FHK87_12520</name>
</gene>
<dbReference type="GO" id="GO:0016020">
    <property type="term" value="C:membrane"/>
    <property type="evidence" value="ECO:0007669"/>
    <property type="project" value="TreeGrafter"/>
</dbReference>
<evidence type="ECO:0000259" key="3">
    <source>
        <dbReference type="PROSITE" id="PS51677"/>
    </source>
</evidence>
<sequence length="216" mass="25206">MNIIPVKTPYLIKSIFSNYIWDLPETDKKKIYLTFDDGPIPEVTDFVLAQLENYSAKATFFCIGDNIQKHPDIFKRIITNQHAIGNHTMNHIKVWKHSKSAYIQNTIKCQNIINSNTRKNENTILFRPPYGQISISTFKELKKLGYKIILWDILSKDWDKKTSPEKCLKNIIDNTKAGSIIVFHDSYKAAKNMKFALPKVLDYYTKRGYTFEKITF</sequence>
<dbReference type="Proteomes" id="UP000315540">
    <property type="component" value="Unassembled WGS sequence"/>
</dbReference>
<dbReference type="Pfam" id="PF01522">
    <property type="entry name" value="Polysacc_deac_1"/>
    <property type="match status" value="1"/>
</dbReference>
<dbReference type="PROSITE" id="PS51677">
    <property type="entry name" value="NODB"/>
    <property type="match status" value="1"/>
</dbReference>
<dbReference type="AlphaFoldDB" id="A0A504JHZ1"/>
<keyword evidence="1" id="KW-0479">Metal-binding</keyword>
<dbReference type="EMBL" id="VFWZ01000003">
    <property type="protein sequence ID" value="TPN86090.1"/>
    <property type="molecule type" value="Genomic_DNA"/>
</dbReference>
<dbReference type="GO" id="GO:0016810">
    <property type="term" value="F:hydrolase activity, acting on carbon-nitrogen (but not peptide) bonds"/>
    <property type="evidence" value="ECO:0007669"/>
    <property type="project" value="InterPro"/>
</dbReference>
<dbReference type="InterPro" id="IPR002509">
    <property type="entry name" value="NODB_dom"/>
</dbReference>
<dbReference type="PANTHER" id="PTHR10587">
    <property type="entry name" value="GLYCOSYL TRANSFERASE-RELATED"/>
    <property type="match status" value="1"/>
</dbReference>
<dbReference type="OrthoDB" id="9812065at2"/>